<dbReference type="InterPro" id="IPR018170">
    <property type="entry name" value="Aldo/ket_reductase_CS"/>
</dbReference>
<dbReference type="EMBL" id="JBHUEK010000029">
    <property type="protein sequence ID" value="MFD1780869.1"/>
    <property type="molecule type" value="Genomic_DNA"/>
</dbReference>
<dbReference type="InterPro" id="IPR020471">
    <property type="entry name" value="AKR"/>
</dbReference>
<evidence type="ECO:0000256" key="1">
    <source>
        <dbReference type="ARBA" id="ARBA00023002"/>
    </source>
</evidence>
<dbReference type="PANTHER" id="PTHR43364:SF4">
    <property type="entry name" value="NAD(P)-LINKED OXIDOREDUCTASE SUPERFAMILY PROTEIN"/>
    <property type="match status" value="1"/>
</dbReference>
<dbReference type="PRINTS" id="PR00069">
    <property type="entry name" value="ALDKETRDTASE"/>
</dbReference>
<dbReference type="Gene3D" id="3.20.20.100">
    <property type="entry name" value="NADP-dependent oxidoreductase domain"/>
    <property type="match status" value="1"/>
</dbReference>
<keyword evidence="1" id="KW-0560">Oxidoreductase</keyword>
<dbReference type="InterPro" id="IPR050523">
    <property type="entry name" value="AKR_Detox_Biosynth"/>
</dbReference>
<dbReference type="SUPFAM" id="SSF51430">
    <property type="entry name" value="NAD(P)-linked oxidoreductase"/>
    <property type="match status" value="1"/>
</dbReference>
<dbReference type="Pfam" id="PF00248">
    <property type="entry name" value="Aldo_ket_red"/>
    <property type="match status" value="1"/>
</dbReference>
<dbReference type="PANTHER" id="PTHR43364">
    <property type="entry name" value="NADH-SPECIFIC METHYLGLYOXAL REDUCTASE-RELATED"/>
    <property type="match status" value="1"/>
</dbReference>
<keyword evidence="4" id="KW-1185">Reference proteome</keyword>
<organism evidence="3 4">
    <name type="scientific">Fredinandcohnia salidurans</name>
    <dbReference type="NCBI Taxonomy" id="2595041"/>
    <lineage>
        <taxon>Bacteria</taxon>
        <taxon>Bacillati</taxon>
        <taxon>Bacillota</taxon>
        <taxon>Bacilli</taxon>
        <taxon>Bacillales</taxon>
        <taxon>Bacillaceae</taxon>
        <taxon>Fredinandcohnia</taxon>
    </lineage>
</organism>
<dbReference type="InterPro" id="IPR023210">
    <property type="entry name" value="NADP_OxRdtase_dom"/>
</dbReference>
<dbReference type="Proteomes" id="UP001597227">
    <property type="component" value="Unassembled WGS sequence"/>
</dbReference>
<protein>
    <submittedName>
        <fullName evidence="3">Aldo/keto reductase</fullName>
    </submittedName>
</protein>
<accession>A0ABW4MSC6</accession>
<dbReference type="InterPro" id="IPR036812">
    <property type="entry name" value="NAD(P)_OxRdtase_dom_sf"/>
</dbReference>
<sequence>MTKRIRLGKTDIYINPIGLGANAVGGHNIYSNLDDEVGKDLVRTAFHHEINFIDTAYSYGFGRSEELIGDVVSEKKNRADVIIATKGGPKLINQKIQFDNSPSFLKQEVEESLKRLKTDYIDIYYIHKPDKTTPKAEAIGALKELKDEGKIRVIGVSNFSIDQLREANQDGYVDVYQGGYHLLDRGLENDIIPYTIENNISFIQFYPLAAGLLTGKFSKDSTFTDLRARLPYFKEESYLQNLEKVEQLRTISESKNVEMAHLVLAWYLTRDGIDSVIPGAKRPEQIVSNLKALEITLTPKEIQDIDDIFKS</sequence>
<dbReference type="RefSeq" id="WP_388040686.1">
    <property type="nucleotide sequence ID" value="NZ_JBHUEK010000029.1"/>
</dbReference>
<feature type="domain" description="NADP-dependent oxidoreductase" evidence="2">
    <location>
        <begin position="16"/>
        <end position="308"/>
    </location>
</feature>
<evidence type="ECO:0000259" key="2">
    <source>
        <dbReference type="Pfam" id="PF00248"/>
    </source>
</evidence>
<gene>
    <name evidence="3" type="ORF">ACFSFW_19645</name>
</gene>
<evidence type="ECO:0000313" key="3">
    <source>
        <dbReference type="EMBL" id="MFD1780869.1"/>
    </source>
</evidence>
<reference evidence="4" key="1">
    <citation type="journal article" date="2019" name="Int. J. Syst. Evol. Microbiol.">
        <title>The Global Catalogue of Microorganisms (GCM) 10K type strain sequencing project: providing services to taxonomists for standard genome sequencing and annotation.</title>
        <authorList>
            <consortium name="The Broad Institute Genomics Platform"/>
            <consortium name="The Broad Institute Genome Sequencing Center for Infectious Disease"/>
            <person name="Wu L."/>
            <person name="Ma J."/>
        </authorList>
    </citation>
    <scope>NUCLEOTIDE SEQUENCE [LARGE SCALE GENOMIC DNA]</scope>
    <source>
        <strain evidence="4">CCUG 15531</strain>
    </source>
</reference>
<comment type="caution">
    <text evidence="3">The sequence shown here is derived from an EMBL/GenBank/DDBJ whole genome shotgun (WGS) entry which is preliminary data.</text>
</comment>
<proteinExistence type="predicted"/>
<name>A0ABW4MSC6_9BACI</name>
<evidence type="ECO:0000313" key="4">
    <source>
        <dbReference type="Proteomes" id="UP001597227"/>
    </source>
</evidence>
<dbReference type="PROSITE" id="PS00062">
    <property type="entry name" value="ALDOKETO_REDUCTASE_2"/>
    <property type="match status" value="1"/>
</dbReference>